<comment type="caution">
    <text evidence="1">The sequence shown here is derived from an EMBL/GenBank/DDBJ whole genome shotgun (WGS) entry which is preliminary data.</text>
</comment>
<gene>
    <name evidence="1" type="ORF">SDC9_52619</name>
</gene>
<protein>
    <submittedName>
        <fullName evidence="1">Uncharacterized protein</fullName>
    </submittedName>
</protein>
<accession>A0A644WR59</accession>
<dbReference type="AlphaFoldDB" id="A0A644WR59"/>
<evidence type="ECO:0000313" key="1">
    <source>
        <dbReference type="EMBL" id="MPM06320.1"/>
    </source>
</evidence>
<proteinExistence type="predicted"/>
<name>A0A644WR59_9ZZZZ</name>
<organism evidence="1">
    <name type="scientific">bioreactor metagenome</name>
    <dbReference type="NCBI Taxonomy" id="1076179"/>
    <lineage>
        <taxon>unclassified sequences</taxon>
        <taxon>metagenomes</taxon>
        <taxon>ecological metagenomes</taxon>
    </lineage>
</organism>
<dbReference type="PROSITE" id="PS51257">
    <property type="entry name" value="PROKAR_LIPOPROTEIN"/>
    <property type="match status" value="1"/>
</dbReference>
<sequence>MRIKKPVLLSLLFVLLVVTGCSQQVHTPTRNVFALKHDSLTSELIVFTT</sequence>
<dbReference type="EMBL" id="VSSQ01001218">
    <property type="protein sequence ID" value="MPM06320.1"/>
    <property type="molecule type" value="Genomic_DNA"/>
</dbReference>
<reference evidence="1" key="1">
    <citation type="submission" date="2019-08" db="EMBL/GenBank/DDBJ databases">
        <authorList>
            <person name="Kucharzyk K."/>
            <person name="Murdoch R.W."/>
            <person name="Higgins S."/>
            <person name="Loffler F."/>
        </authorList>
    </citation>
    <scope>NUCLEOTIDE SEQUENCE</scope>
</reference>